<evidence type="ECO:0000313" key="1">
    <source>
        <dbReference type="EMBL" id="UYP47575.1"/>
    </source>
</evidence>
<dbReference type="PANTHER" id="PTHR13774">
    <property type="entry name" value="PHENAZINE BIOSYNTHESIS PROTEIN"/>
    <property type="match status" value="1"/>
</dbReference>
<keyword evidence="2" id="KW-1185">Reference proteome</keyword>
<dbReference type="EMBL" id="CP104013">
    <property type="protein sequence ID" value="UYP47575.1"/>
    <property type="molecule type" value="Genomic_DNA"/>
</dbReference>
<evidence type="ECO:0008006" key="3">
    <source>
        <dbReference type="Google" id="ProtNLM"/>
    </source>
</evidence>
<name>A0ABY6HVL9_9ARCH</name>
<dbReference type="InterPro" id="IPR003719">
    <property type="entry name" value="Phenazine_PhzF-like"/>
</dbReference>
<dbReference type="Gene3D" id="3.10.310.10">
    <property type="entry name" value="Diaminopimelate Epimerase, Chain A, domain 1"/>
    <property type="match status" value="2"/>
</dbReference>
<evidence type="ECO:0000313" key="2">
    <source>
        <dbReference type="Proteomes" id="UP001208689"/>
    </source>
</evidence>
<dbReference type="Proteomes" id="UP001208689">
    <property type="component" value="Chromosome"/>
</dbReference>
<protein>
    <recommendedName>
        <fullName evidence="3">PhzF family phenazine biosynthesis protein</fullName>
    </recommendedName>
</protein>
<gene>
    <name evidence="1" type="ORF">NEF87_003860</name>
</gene>
<reference evidence="1" key="1">
    <citation type="submission" date="2022-09" db="EMBL/GenBank/DDBJ databases">
        <title>Actin cytoskeleton and complex cell architecture in an #Asgard archaeon.</title>
        <authorList>
            <person name="Ponce Toledo R.I."/>
            <person name="Schleper C."/>
            <person name="Rodrigues Oliveira T."/>
            <person name="Wollweber F."/>
            <person name="Xu J."/>
            <person name="Rittmann S."/>
            <person name="Klingl A."/>
            <person name="Pilhofer M."/>
        </authorList>
    </citation>
    <scope>NUCLEOTIDE SEQUENCE</scope>
    <source>
        <strain evidence="1">B-35</strain>
    </source>
</reference>
<dbReference type="NCBIfam" id="TIGR00654">
    <property type="entry name" value="PhzF_family"/>
    <property type="match status" value="1"/>
</dbReference>
<dbReference type="Pfam" id="PF02567">
    <property type="entry name" value="PhzC-PhzF"/>
    <property type="match status" value="1"/>
</dbReference>
<sequence>MLSISRLKYHIVDVFAQEKFTGNQVVVVECDHRLSVEHMQRIACEMNFPETSFIYTEVQNNGGYDVRIFTPTREVSFSGHPTLGTAFVINHFLNPGIQKEIRLNLTSGTVVINAENLGGKNSNDIISKSKPILTSGQKKPEFGHIFEPVLLSRVLGLDMEEMDQSSPIQAVTIGIGFVIVPVKSLKILKRVKINIERYNWLISRTDAKSILVFCRETENPMNHVHVRVFSDFYGIPEDTATGSGNGALAAYLAKYQCFGSSSVNIRVEQGYEVGRPSLILAQATVEGEDIEVSIGGRVVLIAQGEIL</sequence>
<dbReference type="PIRSF" id="PIRSF016184">
    <property type="entry name" value="PhzC_PhzF"/>
    <property type="match status" value="1"/>
</dbReference>
<dbReference type="PANTHER" id="PTHR13774:SF32">
    <property type="entry name" value="ANTISENSE-ENHANCING SEQUENCE 1"/>
    <property type="match status" value="1"/>
</dbReference>
<proteinExistence type="predicted"/>
<accession>A0ABY6HVL9</accession>
<organism evidence="1 2">
    <name type="scientific">Candidatus Lokiarchaeum ossiferum</name>
    <dbReference type="NCBI Taxonomy" id="2951803"/>
    <lineage>
        <taxon>Archaea</taxon>
        <taxon>Promethearchaeati</taxon>
        <taxon>Promethearchaeota</taxon>
        <taxon>Promethearchaeia</taxon>
        <taxon>Promethearchaeales</taxon>
        <taxon>Promethearchaeaceae</taxon>
        <taxon>Candidatus Lokiarchaeum</taxon>
    </lineage>
</organism>
<dbReference type="SUPFAM" id="SSF54506">
    <property type="entry name" value="Diaminopimelate epimerase-like"/>
    <property type="match status" value="1"/>
</dbReference>